<proteinExistence type="inferred from homology"/>
<evidence type="ECO:0000256" key="5">
    <source>
        <dbReference type="ARBA" id="ARBA00022723"/>
    </source>
</evidence>
<dbReference type="InterPro" id="IPR029149">
    <property type="entry name" value="Creatin/AminoP/Spt16_N"/>
</dbReference>
<dbReference type="InterPro" id="IPR036005">
    <property type="entry name" value="Creatinase/aminopeptidase-like"/>
</dbReference>
<evidence type="ECO:0000313" key="11">
    <source>
        <dbReference type="Proteomes" id="UP001501676"/>
    </source>
</evidence>
<evidence type="ECO:0000259" key="9">
    <source>
        <dbReference type="SMART" id="SM01011"/>
    </source>
</evidence>
<accession>A0ABP6SQG6</accession>
<dbReference type="Gene3D" id="3.40.350.10">
    <property type="entry name" value="Creatinase/prolidase N-terminal domain"/>
    <property type="match status" value="1"/>
</dbReference>
<keyword evidence="11" id="KW-1185">Reference proteome</keyword>
<keyword evidence="10" id="KW-0031">Aminopeptidase</keyword>
<protein>
    <recommendedName>
        <fullName evidence="4">Xaa-Pro aminopeptidase</fullName>
        <ecNumber evidence="4">3.4.11.9</ecNumber>
    </recommendedName>
</protein>
<gene>
    <name evidence="10" type="ORF">GCM10020369_03540</name>
</gene>
<keyword evidence="10" id="KW-0645">Protease</keyword>
<sequence length="514" mass="55491">MRTQNTQQPTGGRQMNDSDASTTPAAFEGPEGGELAETDPSITTASHDLPVPERLAEFMRTGWAEAPSGPMAPEPAARYTAARRALLAERFPGETLVVPSGTAKVRNNDSSYEFRPGSDLAWLTTCYEQDAVLIAGPEDATLYVRVRASRESDEFFRSRGGELWVGPRRSAEEWTAALGLPCASLDDLEKALAELDPVSTRVLRGFDGRVDAAVEPVDDGLRDGQLAAALGELRLVKDAWEVEQLRDAVDATVRGFADVVRALPADRESSERLVDGVFGLRARHDGNTVGYGTIAAAGAHACTLHWWRNDGVCRPGELLLLDAGVENRHLYTADITRTVPVAGRFSPVQRRVYEAVLAAQEAGIAVIRPGVAWRDIHRACMRVIAGALAEWGLLPISAAESLDDEVGLHRRWTLHASGHMLGLDVHDCAKARAETYLDGVLAAGNVLTVEPGLYFQPDDLMVPPEYRGIGVRIEDDVLVTEDGAEVLSAALPRDPDAVEAWMAAERAAGVRLPA</sequence>
<dbReference type="PANTHER" id="PTHR43226:SF4">
    <property type="entry name" value="XAA-PRO AMINOPEPTIDASE 3"/>
    <property type="match status" value="1"/>
</dbReference>
<evidence type="ECO:0000256" key="1">
    <source>
        <dbReference type="ARBA" id="ARBA00001424"/>
    </source>
</evidence>
<dbReference type="Gene3D" id="3.90.230.10">
    <property type="entry name" value="Creatinase/methionine aminopeptidase superfamily"/>
    <property type="match status" value="1"/>
</dbReference>
<evidence type="ECO:0000313" key="10">
    <source>
        <dbReference type="EMBL" id="GAA3382286.1"/>
    </source>
</evidence>
<name>A0ABP6SQG6_9ACTN</name>
<comment type="caution">
    <text evidence="10">The sequence shown here is derived from an EMBL/GenBank/DDBJ whole genome shotgun (WGS) entry which is preliminary data.</text>
</comment>
<dbReference type="InterPro" id="IPR000994">
    <property type="entry name" value="Pept_M24"/>
</dbReference>
<dbReference type="Proteomes" id="UP001501676">
    <property type="component" value="Unassembled WGS sequence"/>
</dbReference>
<evidence type="ECO:0000256" key="2">
    <source>
        <dbReference type="ARBA" id="ARBA00001936"/>
    </source>
</evidence>
<dbReference type="SMART" id="SM01011">
    <property type="entry name" value="AMP_N"/>
    <property type="match status" value="1"/>
</dbReference>
<comment type="catalytic activity">
    <reaction evidence="1">
        <text>Release of any N-terminal amino acid, including proline, that is linked to proline, even from a dipeptide or tripeptide.</text>
        <dbReference type="EC" id="3.4.11.9"/>
    </reaction>
</comment>
<dbReference type="Pfam" id="PF05195">
    <property type="entry name" value="AMP_N"/>
    <property type="match status" value="1"/>
</dbReference>
<comment type="similarity">
    <text evidence="3">Belongs to the peptidase M24B family.</text>
</comment>
<dbReference type="EMBL" id="BAAAYN010000002">
    <property type="protein sequence ID" value="GAA3382286.1"/>
    <property type="molecule type" value="Genomic_DNA"/>
</dbReference>
<evidence type="ECO:0000256" key="7">
    <source>
        <dbReference type="ARBA" id="ARBA00023211"/>
    </source>
</evidence>
<dbReference type="InterPro" id="IPR007865">
    <property type="entry name" value="Aminopep_P_N"/>
</dbReference>
<dbReference type="EC" id="3.4.11.9" evidence="4"/>
<comment type="cofactor">
    <cofactor evidence="2">
        <name>Mn(2+)</name>
        <dbReference type="ChEBI" id="CHEBI:29035"/>
    </cofactor>
</comment>
<dbReference type="InterPro" id="IPR052433">
    <property type="entry name" value="X-Pro_dipept-like"/>
</dbReference>
<keyword evidence="6" id="KW-0378">Hydrolase</keyword>
<feature type="domain" description="Aminopeptidase P N-terminal" evidence="9">
    <location>
        <begin position="74"/>
        <end position="211"/>
    </location>
</feature>
<dbReference type="SUPFAM" id="SSF53092">
    <property type="entry name" value="Creatinase/prolidase N-terminal domain"/>
    <property type="match status" value="1"/>
</dbReference>
<dbReference type="PANTHER" id="PTHR43226">
    <property type="entry name" value="XAA-PRO AMINOPEPTIDASE 3"/>
    <property type="match status" value="1"/>
</dbReference>
<dbReference type="CDD" id="cd01087">
    <property type="entry name" value="Prolidase"/>
    <property type="match status" value="1"/>
</dbReference>
<dbReference type="Pfam" id="PF00557">
    <property type="entry name" value="Peptidase_M24"/>
    <property type="match status" value="1"/>
</dbReference>
<evidence type="ECO:0000256" key="8">
    <source>
        <dbReference type="SAM" id="MobiDB-lite"/>
    </source>
</evidence>
<organism evidence="10 11">
    <name type="scientific">Cryptosporangium minutisporangium</name>
    <dbReference type="NCBI Taxonomy" id="113569"/>
    <lineage>
        <taxon>Bacteria</taxon>
        <taxon>Bacillati</taxon>
        <taxon>Actinomycetota</taxon>
        <taxon>Actinomycetes</taxon>
        <taxon>Cryptosporangiales</taxon>
        <taxon>Cryptosporangiaceae</taxon>
        <taxon>Cryptosporangium</taxon>
    </lineage>
</organism>
<evidence type="ECO:0000256" key="4">
    <source>
        <dbReference type="ARBA" id="ARBA00012574"/>
    </source>
</evidence>
<feature type="region of interest" description="Disordered" evidence="8">
    <location>
        <begin position="1"/>
        <end position="48"/>
    </location>
</feature>
<keyword evidence="7" id="KW-0464">Manganese</keyword>
<feature type="compositionally biased region" description="Polar residues" evidence="8">
    <location>
        <begin position="1"/>
        <end position="24"/>
    </location>
</feature>
<evidence type="ECO:0000256" key="6">
    <source>
        <dbReference type="ARBA" id="ARBA00022801"/>
    </source>
</evidence>
<keyword evidence="5" id="KW-0479">Metal-binding</keyword>
<dbReference type="GO" id="GO:0004177">
    <property type="term" value="F:aminopeptidase activity"/>
    <property type="evidence" value="ECO:0007669"/>
    <property type="project" value="UniProtKB-KW"/>
</dbReference>
<reference evidence="11" key="1">
    <citation type="journal article" date="2019" name="Int. J. Syst. Evol. Microbiol.">
        <title>The Global Catalogue of Microorganisms (GCM) 10K type strain sequencing project: providing services to taxonomists for standard genome sequencing and annotation.</title>
        <authorList>
            <consortium name="The Broad Institute Genomics Platform"/>
            <consortium name="The Broad Institute Genome Sequencing Center for Infectious Disease"/>
            <person name="Wu L."/>
            <person name="Ma J."/>
        </authorList>
    </citation>
    <scope>NUCLEOTIDE SEQUENCE [LARGE SCALE GENOMIC DNA]</scope>
    <source>
        <strain evidence="11">JCM 9458</strain>
    </source>
</reference>
<evidence type="ECO:0000256" key="3">
    <source>
        <dbReference type="ARBA" id="ARBA00008766"/>
    </source>
</evidence>
<dbReference type="SUPFAM" id="SSF55920">
    <property type="entry name" value="Creatinase/aminopeptidase"/>
    <property type="match status" value="1"/>
</dbReference>